<evidence type="ECO:0000256" key="3">
    <source>
        <dbReference type="ARBA" id="ARBA00021622"/>
    </source>
</evidence>
<evidence type="ECO:0000256" key="9">
    <source>
        <dbReference type="ARBA" id="ARBA00022989"/>
    </source>
</evidence>
<dbReference type="EMBL" id="SDVB01000253">
    <property type="protein sequence ID" value="RYC10227.1"/>
    <property type="molecule type" value="Genomic_DNA"/>
</dbReference>
<keyword evidence="15" id="KW-0282">Flagellum</keyword>
<feature type="transmembrane region" description="Helical" evidence="13">
    <location>
        <begin position="34"/>
        <end position="51"/>
    </location>
</feature>
<keyword evidence="6 13" id="KW-0812">Transmembrane</keyword>
<keyword evidence="8 13" id="KW-0653">Protein transport</keyword>
<sequence>MSDEQDKDSKTEAPTEKKRRDAAEKGNVPSSREIPIFASALAFYLYSVFFLPQAMGRLGETLRDLFEQPDQWRVFTATDVVSLFVHLGWEAGALLFPAMALFMVFGITSNVVQNMPSFVLERIRPQMSRISPAKGWERLFSLRGFVEFGKSVFKIVIVSAIMVMALRTEYFGALDAMFSDPQVILVKFAAILKKMMIVIVLATAILAISDYAWTRYHWFTQLKMTKQEVKDELKQSQGDPIVKSRQRSIARDRARRRMIANVPRATLVITNPTHYAVALRYVREENDAPVVIAKGQDLVALKIREIARANDIPIFEDPPLARSMFAQVSIDSVIPSIFYKAVAELVHRVYAAQARKKRVR</sequence>
<keyword evidence="4 13" id="KW-0813">Transport</keyword>
<keyword evidence="7 13" id="KW-1005">Bacterial flagellum biogenesis</keyword>
<dbReference type="GO" id="GO:0009306">
    <property type="term" value="P:protein secretion"/>
    <property type="evidence" value="ECO:0007669"/>
    <property type="project" value="InterPro"/>
</dbReference>
<evidence type="ECO:0000313" key="16">
    <source>
        <dbReference type="Proteomes" id="UP000291088"/>
    </source>
</evidence>
<evidence type="ECO:0000256" key="6">
    <source>
        <dbReference type="ARBA" id="ARBA00022692"/>
    </source>
</evidence>
<keyword evidence="9 13" id="KW-1133">Transmembrane helix</keyword>
<evidence type="ECO:0000256" key="8">
    <source>
        <dbReference type="ARBA" id="ARBA00022927"/>
    </source>
</evidence>
<dbReference type="AlphaFoldDB" id="A0A4V1RPR0"/>
<dbReference type="GO" id="GO:0044780">
    <property type="term" value="P:bacterial-type flagellum assembly"/>
    <property type="evidence" value="ECO:0007669"/>
    <property type="project" value="InterPro"/>
</dbReference>
<dbReference type="GO" id="GO:0005886">
    <property type="term" value="C:plasma membrane"/>
    <property type="evidence" value="ECO:0007669"/>
    <property type="project" value="UniProtKB-SubCell"/>
</dbReference>
<keyword evidence="16" id="KW-1185">Reference proteome</keyword>
<dbReference type="Gene3D" id="3.40.1690.10">
    <property type="entry name" value="secretion proteins EscU"/>
    <property type="match status" value="1"/>
</dbReference>
<evidence type="ECO:0000256" key="10">
    <source>
        <dbReference type="ARBA" id="ARBA00023136"/>
    </source>
</evidence>
<comment type="caution">
    <text evidence="13">Lacks conserved residue(s) required for the propagation of feature annotation.</text>
</comment>
<dbReference type="Pfam" id="PF01312">
    <property type="entry name" value="Bac_export_2"/>
    <property type="match status" value="1"/>
</dbReference>
<comment type="similarity">
    <text evidence="2 13">Belongs to the type III secretion exporter family.</text>
</comment>
<accession>A0A4V1RPR0</accession>
<evidence type="ECO:0000313" key="15">
    <source>
        <dbReference type="EMBL" id="RYC10227.1"/>
    </source>
</evidence>
<dbReference type="SUPFAM" id="SSF160544">
    <property type="entry name" value="EscU C-terminal domain-like"/>
    <property type="match status" value="1"/>
</dbReference>
<dbReference type="RefSeq" id="WP_129333616.1">
    <property type="nucleotide sequence ID" value="NZ_SDVB01000253.1"/>
</dbReference>
<evidence type="ECO:0000256" key="12">
    <source>
        <dbReference type="ARBA" id="ARBA00025078"/>
    </source>
</evidence>
<protein>
    <recommendedName>
        <fullName evidence="3 13">Flagellar biosynthetic protein FlhB</fullName>
    </recommendedName>
</protein>
<evidence type="ECO:0000256" key="5">
    <source>
        <dbReference type="ARBA" id="ARBA00022475"/>
    </source>
</evidence>
<dbReference type="NCBIfam" id="TIGR00328">
    <property type="entry name" value="flhB"/>
    <property type="match status" value="1"/>
</dbReference>
<dbReference type="PANTHER" id="PTHR30531">
    <property type="entry name" value="FLAGELLAR BIOSYNTHETIC PROTEIN FLHB"/>
    <property type="match status" value="1"/>
</dbReference>
<proteinExistence type="inferred from homology"/>
<evidence type="ECO:0000256" key="14">
    <source>
        <dbReference type="SAM" id="MobiDB-lite"/>
    </source>
</evidence>
<evidence type="ECO:0000256" key="13">
    <source>
        <dbReference type="RuleBase" id="RU364091"/>
    </source>
</evidence>
<evidence type="ECO:0000256" key="2">
    <source>
        <dbReference type="ARBA" id="ARBA00010690"/>
    </source>
</evidence>
<dbReference type="InterPro" id="IPR006135">
    <property type="entry name" value="T3SS_substrate_exporter"/>
</dbReference>
<comment type="function">
    <text evidence="12 13">Required for formation of the rod structure in the basal body of the flagellar apparatus. Together with FliI and FliH, may constitute the export apparatus of flagellin.</text>
</comment>
<dbReference type="PRINTS" id="PR00950">
    <property type="entry name" value="TYPE3IMSPROT"/>
</dbReference>
<dbReference type="InterPro" id="IPR006136">
    <property type="entry name" value="FlhB"/>
</dbReference>
<keyword evidence="10 13" id="KW-0472">Membrane</keyword>
<evidence type="ECO:0000256" key="11">
    <source>
        <dbReference type="ARBA" id="ARBA00023225"/>
    </source>
</evidence>
<dbReference type="PANTHER" id="PTHR30531:SF12">
    <property type="entry name" value="FLAGELLAR BIOSYNTHETIC PROTEIN FLHB"/>
    <property type="match status" value="1"/>
</dbReference>
<feature type="transmembrane region" description="Helical" evidence="13">
    <location>
        <begin position="191"/>
        <end position="213"/>
    </location>
</feature>
<keyword evidence="15" id="KW-0969">Cilium</keyword>
<feature type="transmembrane region" description="Helical" evidence="13">
    <location>
        <begin position="152"/>
        <end position="171"/>
    </location>
</feature>
<keyword evidence="11 13" id="KW-1006">Bacterial flagellum protein export</keyword>
<dbReference type="OrthoDB" id="9807950at2"/>
<comment type="caution">
    <text evidence="15">The sequence shown here is derived from an EMBL/GenBank/DDBJ whole genome shotgun (WGS) entry which is preliminary data.</text>
</comment>
<dbReference type="Proteomes" id="UP000291088">
    <property type="component" value="Unassembled WGS sequence"/>
</dbReference>
<dbReference type="Gene3D" id="6.10.250.2080">
    <property type="match status" value="1"/>
</dbReference>
<evidence type="ECO:0000256" key="1">
    <source>
        <dbReference type="ARBA" id="ARBA00004651"/>
    </source>
</evidence>
<name>A0A4V1RPR0_9HYPH</name>
<dbReference type="FunFam" id="3.40.1690.10:FF:000001">
    <property type="entry name" value="Flagellar biosynthetic protein FlhB"/>
    <property type="match status" value="1"/>
</dbReference>
<keyword evidence="15" id="KW-0966">Cell projection</keyword>
<reference evidence="15 16" key="1">
    <citation type="submission" date="2019-01" db="EMBL/GenBank/DDBJ databases">
        <authorList>
            <person name="Deng T."/>
        </authorList>
    </citation>
    <scope>NUCLEOTIDE SEQUENCE [LARGE SCALE GENOMIC DNA]</scope>
    <source>
        <strain evidence="15 16">F8825</strain>
    </source>
</reference>
<evidence type="ECO:0000256" key="4">
    <source>
        <dbReference type="ARBA" id="ARBA00022448"/>
    </source>
</evidence>
<gene>
    <name evidence="13 15" type="primary">flhB</name>
    <name evidence="15" type="ORF">EUU22_19400</name>
</gene>
<dbReference type="InterPro" id="IPR029025">
    <property type="entry name" value="T3SS_substrate_exporter_C"/>
</dbReference>
<organism evidence="15 16">
    <name type="scientific">Ciceribacter ferrooxidans</name>
    <dbReference type="NCBI Taxonomy" id="2509717"/>
    <lineage>
        <taxon>Bacteria</taxon>
        <taxon>Pseudomonadati</taxon>
        <taxon>Pseudomonadota</taxon>
        <taxon>Alphaproteobacteria</taxon>
        <taxon>Hyphomicrobiales</taxon>
        <taxon>Rhizobiaceae</taxon>
        <taxon>Ciceribacter</taxon>
    </lineage>
</organism>
<evidence type="ECO:0000256" key="7">
    <source>
        <dbReference type="ARBA" id="ARBA00022795"/>
    </source>
</evidence>
<feature type="compositionally biased region" description="Basic and acidic residues" evidence="14">
    <location>
        <begin position="7"/>
        <end position="24"/>
    </location>
</feature>
<feature type="region of interest" description="Disordered" evidence="14">
    <location>
        <begin position="1"/>
        <end position="26"/>
    </location>
</feature>
<keyword evidence="5 13" id="KW-1003">Cell membrane</keyword>
<comment type="subcellular location">
    <subcellularLocation>
        <location evidence="1">Cell membrane</location>
        <topology evidence="1">Multi-pass membrane protein</topology>
    </subcellularLocation>
</comment>